<proteinExistence type="inferred from homology"/>
<dbReference type="InterPro" id="IPR044946">
    <property type="entry name" value="Restrct_endonuc_typeI_TRD_sf"/>
</dbReference>
<comment type="similarity">
    <text evidence="1">Belongs to the type-I restriction system S methylase family.</text>
</comment>
<keyword evidence="6" id="KW-0540">Nuclease</keyword>
<accession>A0A4U8TGF3</accession>
<evidence type="ECO:0000256" key="3">
    <source>
        <dbReference type="ARBA" id="ARBA00023125"/>
    </source>
</evidence>
<feature type="coiled-coil region" evidence="4">
    <location>
        <begin position="161"/>
        <end position="188"/>
    </location>
</feature>
<feature type="domain" description="Type I restriction modification DNA specificity" evidence="5">
    <location>
        <begin position="219"/>
        <end position="378"/>
    </location>
</feature>
<dbReference type="AlphaFoldDB" id="A0A4U8TGF3"/>
<gene>
    <name evidence="6" type="ORF">LS80_001995</name>
</gene>
<evidence type="ECO:0000313" key="6">
    <source>
        <dbReference type="EMBL" id="TLD99251.1"/>
    </source>
</evidence>
<evidence type="ECO:0000259" key="5">
    <source>
        <dbReference type="Pfam" id="PF01420"/>
    </source>
</evidence>
<dbReference type="GO" id="GO:0009307">
    <property type="term" value="P:DNA restriction-modification system"/>
    <property type="evidence" value="ECO:0007669"/>
    <property type="project" value="UniProtKB-KW"/>
</dbReference>
<dbReference type="PANTHER" id="PTHR43140">
    <property type="entry name" value="TYPE-1 RESTRICTION ENZYME ECOKI SPECIFICITY PROTEIN"/>
    <property type="match status" value="1"/>
</dbReference>
<dbReference type="GO" id="GO:0003677">
    <property type="term" value="F:DNA binding"/>
    <property type="evidence" value="ECO:0007669"/>
    <property type="project" value="UniProtKB-KW"/>
</dbReference>
<evidence type="ECO:0000313" key="7">
    <source>
        <dbReference type="Proteomes" id="UP000029861"/>
    </source>
</evidence>
<evidence type="ECO:0000256" key="4">
    <source>
        <dbReference type="SAM" id="Coils"/>
    </source>
</evidence>
<dbReference type="EMBL" id="JRPK02000004">
    <property type="protein sequence ID" value="TLD99251.1"/>
    <property type="molecule type" value="Genomic_DNA"/>
</dbReference>
<keyword evidence="6" id="KW-0378">Hydrolase</keyword>
<protein>
    <submittedName>
        <fullName evidence="6">Restriction endonuclease subunit S</fullName>
    </submittedName>
</protein>
<dbReference type="Gene3D" id="3.90.220.20">
    <property type="entry name" value="DNA methylase specificity domains"/>
    <property type="match status" value="2"/>
</dbReference>
<dbReference type="CDD" id="cd17291">
    <property type="entry name" value="RMtype1_S_MgeORF438P-TRD-CR_like"/>
    <property type="match status" value="1"/>
</dbReference>
<dbReference type="InterPro" id="IPR000055">
    <property type="entry name" value="Restrct_endonuc_typeI_TRD"/>
</dbReference>
<organism evidence="6 7">
    <name type="scientific">Helicobacter trogontum</name>
    <dbReference type="NCBI Taxonomy" id="50960"/>
    <lineage>
        <taxon>Bacteria</taxon>
        <taxon>Pseudomonadati</taxon>
        <taxon>Campylobacterota</taxon>
        <taxon>Epsilonproteobacteria</taxon>
        <taxon>Campylobacterales</taxon>
        <taxon>Helicobacteraceae</taxon>
        <taxon>Helicobacter</taxon>
    </lineage>
</organism>
<dbReference type="Pfam" id="PF01420">
    <property type="entry name" value="Methylase_S"/>
    <property type="match status" value="2"/>
</dbReference>
<evidence type="ECO:0000256" key="2">
    <source>
        <dbReference type="ARBA" id="ARBA00022747"/>
    </source>
</evidence>
<dbReference type="Proteomes" id="UP000029861">
    <property type="component" value="Unassembled WGS sequence"/>
</dbReference>
<keyword evidence="4" id="KW-0175">Coiled coil</keyword>
<dbReference type="GO" id="GO:0004519">
    <property type="term" value="F:endonuclease activity"/>
    <property type="evidence" value="ECO:0007669"/>
    <property type="project" value="UniProtKB-KW"/>
</dbReference>
<keyword evidence="2" id="KW-0680">Restriction system</keyword>
<keyword evidence="6" id="KW-0255">Endonuclease</keyword>
<evidence type="ECO:0000256" key="1">
    <source>
        <dbReference type="ARBA" id="ARBA00010923"/>
    </source>
</evidence>
<name>A0A4U8TGF3_9HELI</name>
<feature type="domain" description="Type I restriction modification DNA specificity" evidence="5">
    <location>
        <begin position="10"/>
        <end position="179"/>
    </location>
</feature>
<keyword evidence="3" id="KW-0238">DNA-binding</keyword>
<comment type="caution">
    <text evidence="6">The sequence shown here is derived from an EMBL/GenBank/DDBJ whole genome shotgun (WGS) entry which is preliminary data.</text>
</comment>
<sequence>MEKLLKELCPNGVEFKALGEVCERQKGINITAGEMEKIATKNGDIRIFAGGKTFVDTKKEFLQEQSILKKTSIIVKSRGYVDFEYYKKPFTHKSEIWSYSLKDEKVNLKFIFYYLKNKVEYFQKIAKANAVKIPQLAVADTDKFQIPIPPLEVQEEIVKILDTFTELERELERELESHIKQYEYYRNKLLSLEYLESSGGYELKTLDEITLKVSNIIWSKADKKEYRYIDLSSVSRDIKQILTTTPITRENAPSRAKQIVFKNDVLFATTRPTLSRYCVVDDKFDNEICSTGFCVLRAKKENVLPKWIFYCISTQICLEFLENNQEGTSYPSISDRMFKTFQIPIPPLATQEKIVSILDKFHALTTDLTSGIPAELEARKKQYEYYRNKLLTFKEAR</sequence>
<dbReference type="PANTHER" id="PTHR43140:SF1">
    <property type="entry name" value="TYPE I RESTRICTION ENZYME ECOKI SPECIFICITY SUBUNIT"/>
    <property type="match status" value="1"/>
</dbReference>
<dbReference type="InterPro" id="IPR051212">
    <property type="entry name" value="Type-I_RE_S_subunit"/>
</dbReference>
<dbReference type="SUPFAM" id="SSF116734">
    <property type="entry name" value="DNA methylase specificity domain"/>
    <property type="match status" value="2"/>
</dbReference>
<reference evidence="6 7" key="1">
    <citation type="journal article" date="2014" name="Genome Announc.">
        <title>Draft genome sequences of eight enterohepatic helicobacter species isolated from both laboratory and wild rodents.</title>
        <authorList>
            <person name="Sheh A."/>
            <person name="Shen Z."/>
            <person name="Fox J.G."/>
        </authorList>
    </citation>
    <scope>NUCLEOTIDE SEQUENCE [LARGE SCALE GENOMIC DNA]</scope>
    <source>
        <strain evidence="6 7">ATCC 49310</strain>
    </source>
</reference>